<feature type="compositionally biased region" description="Basic and acidic residues" evidence="1">
    <location>
        <begin position="1"/>
        <end position="11"/>
    </location>
</feature>
<name>A0ABV6TDL2_9ACTN</name>
<organism evidence="2 3">
    <name type="scientific">Streptomyces noboritoensis</name>
    <dbReference type="NCBI Taxonomy" id="67337"/>
    <lineage>
        <taxon>Bacteria</taxon>
        <taxon>Bacillati</taxon>
        <taxon>Actinomycetota</taxon>
        <taxon>Actinomycetes</taxon>
        <taxon>Kitasatosporales</taxon>
        <taxon>Streptomycetaceae</taxon>
        <taxon>Streptomyces</taxon>
    </lineage>
</organism>
<evidence type="ECO:0000313" key="3">
    <source>
        <dbReference type="Proteomes" id="UP001589887"/>
    </source>
</evidence>
<dbReference type="Proteomes" id="UP001589887">
    <property type="component" value="Unassembled WGS sequence"/>
</dbReference>
<keyword evidence="3" id="KW-1185">Reference proteome</keyword>
<reference evidence="2 3" key="1">
    <citation type="submission" date="2024-09" db="EMBL/GenBank/DDBJ databases">
        <authorList>
            <person name="Sun Q."/>
            <person name="Mori K."/>
        </authorList>
    </citation>
    <scope>NUCLEOTIDE SEQUENCE [LARGE SCALE GENOMIC DNA]</scope>
    <source>
        <strain evidence="2 3">JCM 4557</strain>
    </source>
</reference>
<accession>A0ABV6TDL2</accession>
<protein>
    <submittedName>
        <fullName evidence="2">Uncharacterized protein</fullName>
    </submittedName>
</protein>
<feature type="compositionally biased region" description="Low complexity" evidence="1">
    <location>
        <begin position="12"/>
        <end position="21"/>
    </location>
</feature>
<sequence length="97" mass="10344">MDGPTEAEHAGRAAVRRQAQGMNHHEAAKAFHRLAARADSPAPEDIGEPSAEPDGGRRAAELAEWERVVDQLAGHAGTYDVESDPYVQGERAAADES</sequence>
<gene>
    <name evidence="2" type="ORF">ACFH04_09270</name>
</gene>
<evidence type="ECO:0000313" key="2">
    <source>
        <dbReference type="EMBL" id="MFC0843902.1"/>
    </source>
</evidence>
<feature type="region of interest" description="Disordered" evidence="1">
    <location>
        <begin position="1"/>
        <end position="58"/>
    </location>
</feature>
<dbReference type="RefSeq" id="WP_394317733.1">
    <property type="nucleotide sequence ID" value="NZ_JBHMQV010000009.1"/>
</dbReference>
<comment type="caution">
    <text evidence="2">The sequence shown here is derived from an EMBL/GenBank/DDBJ whole genome shotgun (WGS) entry which is preliminary data.</text>
</comment>
<feature type="region of interest" description="Disordered" evidence="1">
    <location>
        <begin position="76"/>
        <end position="97"/>
    </location>
</feature>
<evidence type="ECO:0000256" key="1">
    <source>
        <dbReference type="SAM" id="MobiDB-lite"/>
    </source>
</evidence>
<proteinExistence type="predicted"/>
<dbReference type="EMBL" id="JBHMQV010000009">
    <property type="protein sequence ID" value="MFC0843902.1"/>
    <property type="molecule type" value="Genomic_DNA"/>
</dbReference>